<evidence type="ECO:0000256" key="3">
    <source>
        <dbReference type="ARBA" id="ARBA00022679"/>
    </source>
</evidence>
<evidence type="ECO:0000256" key="2">
    <source>
        <dbReference type="ARBA" id="ARBA00022475"/>
    </source>
</evidence>
<evidence type="ECO:0000256" key="5">
    <source>
        <dbReference type="ARBA" id="ARBA00022989"/>
    </source>
</evidence>
<dbReference type="InterPro" id="IPR036526">
    <property type="entry name" value="C-N_Hydrolase_sf"/>
</dbReference>
<gene>
    <name evidence="10" type="ORF">METZ01_LOCUS153033</name>
</gene>
<evidence type="ECO:0000259" key="9">
    <source>
        <dbReference type="PROSITE" id="PS50263"/>
    </source>
</evidence>
<dbReference type="Pfam" id="PF00795">
    <property type="entry name" value="CN_hydrolase"/>
    <property type="match status" value="1"/>
</dbReference>
<dbReference type="HAMAP" id="MF_01148">
    <property type="entry name" value="Lnt"/>
    <property type="match status" value="1"/>
</dbReference>
<feature type="transmembrane region" description="Helical" evidence="8">
    <location>
        <begin position="71"/>
        <end position="92"/>
    </location>
</feature>
<keyword evidence="4 8" id="KW-0812">Transmembrane</keyword>
<keyword evidence="6 8" id="KW-0472">Membrane</keyword>
<feature type="transmembrane region" description="Helical" evidence="8">
    <location>
        <begin position="47"/>
        <end position="65"/>
    </location>
</feature>
<feature type="transmembrane region" description="Helical" evidence="8">
    <location>
        <begin position="175"/>
        <end position="194"/>
    </location>
</feature>
<dbReference type="InterPro" id="IPR045378">
    <property type="entry name" value="LNT_N"/>
</dbReference>
<evidence type="ECO:0000313" key="10">
    <source>
        <dbReference type="EMBL" id="SVB00179.1"/>
    </source>
</evidence>
<feature type="domain" description="CN hydrolase" evidence="9">
    <location>
        <begin position="203"/>
        <end position="439"/>
    </location>
</feature>
<keyword evidence="7" id="KW-0012">Acyltransferase</keyword>
<sequence length="472" mass="53173">MAGAISTLSFSPFNIKPLIVLSYAILIYSVLSSTSIFTAFKKSIAWGLGYWIAGAGWLIVSIHYYGNTNIIVSLIIILFMSLLLSLLFVAPTTLLRLFNIKMNFYVKAFIFSCLLTLIELTRFKLLGGFPWLLPGLVLMDTIGQNVIPILGVYGGSLLIYFIASFFCLTYEQKEFKLFSVGIIFCLIFLPHLSYKDNKFSEGIEVAIIQPSLDPFEKYQASYKNTIEESLLKLSRNASNSDLIIWPESPLPYLESSNDMKNFHVLAEGLPPILSGTWVYKDDKLFNAMGFLGKDRLYMKRHLVIFGEYVPFEPFLRGLIDFFNMPMSSVNPGNSNQPLFKLNKSNILGLICFDIAFPLSFIKEIKGTGFIVNISNDTWFGDSYGPYQHLQIVRARALEANKWVARGTSDGISAIIDNKGTIVEILPKGISGVIKGKIFSIENHSFFYEIGYLIIPLLSFIVLISTYILRFII</sequence>
<proteinExistence type="inferred from homology"/>
<dbReference type="Pfam" id="PF20154">
    <property type="entry name" value="LNT_N"/>
    <property type="match status" value="1"/>
</dbReference>
<keyword evidence="3" id="KW-0808">Transferase</keyword>
<evidence type="ECO:0000256" key="4">
    <source>
        <dbReference type="ARBA" id="ARBA00022692"/>
    </source>
</evidence>
<dbReference type="GO" id="GO:0005886">
    <property type="term" value="C:plasma membrane"/>
    <property type="evidence" value="ECO:0007669"/>
    <property type="project" value="UniProtKB-SubCell"/>
</dbReference>
<dbReference type="CDD" id="cd07571">
    <property type="entry name" value="ALP_N-acyl_transferase"/>
    <property type="match status" value="1"/>
</dbReference>
<dbReference type="PROSITE" id="PS50263">
    <property type="entry name" value="CN_HYDROLASE"/>
    <property type="match status" value="1"/>
</dbReference>
<organism evidence="10">
    <name type="scientific">marine metagenome</name>
    <dbReference type="NCBI Taxonomy" id="408172"/>
    <lineage>
        <taxon>unclassified sequences</taxon>
        <taxon>metagenomes</taxon>
        <taxon>ecological metagenomes</taxon>
    </lineage>
</organism>
<dbReference type="InterPro" id="IPR003010">
    <property type="entry name" value="C-N_Hydrolase"/>
</dbReference>
<evidence type="ECO:0000256" key="8">
    <source>
        <dbReference type="SAM" id="Phobius"/>
    </source>
</evidence>
<dbReference type="EMBL" id="UINC01025141">
    <property type="protein sequence ID" value="SVB00179.1"/>
    <property type="molecule type" value="Genomic_DNA"/>
</dbReference>
<dbReference type="InterPro" id="IPR004563">
    <property type="entry name" value="Apolipo_AcylTrfase"/>
</dbReference>
<comment type="subcellular location">
    <subcellularLocation>
        <location evidence="1">Cell membrane</location>
        <topology evidence="1">Multi-pass membrane protein</topology>
    </subcellularLocation>
</comment>
<feature type="transmembrane region" description="Helical" evidence="8">
    <location>
        <begin position="20"/>
        <end position="40"/>
    </location>
</feature>
<keyword evidence="2" id="KW-1003">Cell membrane</keyword>
<dbReference type="GO" id="GO:0042158">
    <property type="term" value="P:lipoprotein biosynthetic process"/>
    <property type="evidence" value="ECO:0007669"/>
    <property type="project" value="InterPro"/>
</dbReference>
<protein>
    <recommendedName>
        <fullName evidence="9">CN hydrolase domain-containing protein</fullName>
    </recommendedName>
</protein>
<feature type="transmembrane region" description="Helical" evidence="8">
    <location>
        <begin position="449"/>
        <end position="468"/>
    </location>
</feature>
<dbReference type="PANTHER" id="PTHR38686:SF1">
    <property type="entry name" value="APOLIPOPROTEIN N-ACYLTRANSFERASE"/>
    <property type="match status" value="1"/>
</dbReference>
<reference evidence="10" key="1">
    <citation type="submission" date="2018-05" db="EMBL/GenBank/DDBJ databases">
        <authorList>
            <person name="Lanie J.A."/>
            <person name="Ng W.-L."/>
            <person name="Kazmierczak K.M."/>
            <person name="Andrzejewski T.M."/>
            <person name="Davidsen T.M."/>
            <person name="Wayne K.J."/>
            <person name="Tettelin H."/>
            <person name="Glass J.I."/>
            <person name="Rusch D."/>
            <person name="Podicherti R."/>
            <person name="Tsui H.-C.T."/>
            <person name="Winkler M.E."/>
        </authorList>
    </citation>
    <scope>NUCLEOTIDE SEQUENCE</scope>
</reference>
<feature type="transmembrane region" description="Helical" evidence="8">
    <location>
        <begin position="104"/>
        <end position="126"/>
    </location>
</feature>
<dbReference type="PANTHER" id="PTHR38686">
    <property type="entry name" value="APOLIPOPROTEIN N-ACYLTRANSFERASE"/>
    <property type="match status" value="1"/>
</dbReference>
<dbReference type="Gene3D" id="3.60.110.10">
    <property type="entry name" value="Carbon-nitrogen hydrolase"/>
    <property type="match status" value="1"/>
</dbReference>
<evidence type="ECO:0000256" key="1">
    <source>
        <dbReference type="ARBA" id="ARBA00004651"/>
    </source>
</evidence>
<keyword evidence="5 8" id="KW-1133">Transmembrane helix</keyword>
<dbReference type="AlphaFoldDB" id="A0A382AFM5"/>
<evidence type="ECO:0000256" key="6">
    <source>
        <dbReference type="ARBA" id="ARBA00023136"/>
    </source>
</evidence>
<dbReference type="NCBIfam" id="TIGR00546">
    <property type="entry name" value="lnt"/>
    <property type="match status" value="1"/>
</dbReference>
<feature type="transmembrane region" description="Helical" evidence="8">
    <location>
        <begin position="146"/>
        <end position="168"/>
    </location>
</feature>
<dbReference type="SUPFAM" id="SSF56317">
    <property type="entry name" value="Carbon-nitrogen hydrolase"/>
    <property type="match status" value="1"/>
</dbReference>
<accession>A0A382AFM5</accession>
<name>A0A382AFM5_9ZZZZ</name>
<evidence type="ECO:0000256" key="7">
    <source>
        <dbReference type="ARBA" id="ARBA00023315"/>
    </source>
</evidence>
<dbReference type="GO" id="GO:0016410">
    <property type="term" value="F:N-acyltransferase activity"/>
    <property type="evidence" value="ECO:0007669"/>
    <property type="project" value="InterPro"/>
</dbReference>